<dbReference type="HOGENOM" id="CLU_2912321_0_0_9"/>
<dbReference type="AlphaFoldDB" id="B1CB37"/>
<evidence type="ECO:0000313" key="2">
    <source>
        <dbReference type="EMBL" id="EDS71484.1"/>
    </source>
</evidence>
<evidence type="ECO:0000256" key="1">
    <source>
        <dbReference type="SAM" id="SignalP"/>
    </source>
</evidence>
<gene>
    <name evidence="2" type="ORF">ANASTE_01186</name>
</gene>
<feature type="chain" id="PRO_5039044595" description="Lipoprotein" evidence="1">
    <location>
        <begin position="26"/>
        <end position="61"/>
    </location>
</feature>
<dbReference type="RefSeq" id="WP_007049954.1">
    <property type="nucleotide sequence ID" value="NZ_DS560019.1"/>
</dbReference>
<evidence type="ECO:0000313" key="3">
    <source>
        <dbReference type="Proteomes" id="UP000005178"/>
    </source>
</evidence>
<proteinExistence type="predicted"/>
<sequence>MKKKVLFSLLSLMFLLVLVSGCGNDGNGSGEEKQLIKVREYISEQKYDKAKDELKKRRFYD</sequence>
<dbReference type="GeneID" id="98000292"/>
<keyword evidence="1" id="KW-0732">Signal</keyword>
<name>B1CB37_9FIRM</name>
<comment type="caution">
    <text evidence="2">The sequence shown here is derived from an EMBL/GenBank/DDBJ whole genome shotgun (WGS) entry which is preliminary data.</text>
</comment>
<evidence type="ECO:0008006" key="4">
    <source>
        <dbReference type="Google" id="ProtNLM"/>
    </source>
</evidence>
<reference evidence="2" key="2">
    <citation type="submission" date="2013-08" db="EMBL/GenBank/DDBJ databases">
        <title>Draft genome sequence of Anaerofustis stercorihominis (DSM 17244).</title>
        <authorList>
            <person name="Sudarsanam P."/>
            <person name="Ley R."/>
            <person name="Guruge J."/>
            <person name="Turnbaugh P.J."/>
            <person name="Mahowald M."/>
            <person name="Liep D."/>
            <person name="Gordon J."/>
        </authorList>
    </citation>
    <scope>NUCLEOTIDE SEQUENCE</scope>
    <source>
        <strain evidence="2">DSM 17244</strain>
    </source>
</reference>
<protein>
    <recommendedName>
        <fullName evidence="4">Lipoprotein</fullName>
    </recommendedName>
</protein>
<dbReference type="Proteomes" id="UP000005178">
    <property type="component" value="Unassembled WGS sequence"/>
</dbReference>
<feature type="signal peptide" evidence="1">
    <location>
        <begin position="1"/>
        <end position="25"/>
    </location>
</feature>
<dbReference type="EMBL" id="ABIL02000006">
    <property type="protein sequence ID" value="EDS71484.1"/>
    <property type="molecule type" value="Genomic_DNA"/>
</dbReference>
<dbReference type="STRING" id="445971.ANASTE_01186"/>
<reference evidence="2" key="1">
    <citation type="submission" date="2008-01" db="EMBL/GenBank/DDBJ databases">
        <authorList>
            <person name="Fulton L."/>
            <person name="Clifton S."/>
            <person name="Fulton B."/>
            <person name="Xu J."/>
            <person name="Minx P."/>
            <person name="Pepin K.H."/>
            <person name="Johnson M."/>
            <person name="Thiruvilangam P."/>
            <person name="Bhonagiri V."/>
            <person name="Nash W.E."/>
            <person name="Mardis E.R."/>
            <person name="Wilson R.K."/>
        </authorList>
    </citation>
    <scope>NUCLEOTIDE SEQUENCE [LARGE SCALE GENOMIC DNA]</scope>
    <source>
        <strain evidence="2">DSM 17244</strain>
    </source>
</reference>
<accession>B1CB37</accession>
<organism evidence="2 3">
    <name type="scientific">Anaerofustis stercorihominis DSM 17244</name>
    <dbReference type="NCBI Taxonomy" id="445971"/>
    <lineage>
        <taxon>Bacteria</taxon>
        <taxon>Bacillati</taxon>
        <taxon>Bacillota</taxon>
        <taxon>Clostridia</taxon>
        <taxon>Eubacteriales</taxon>
        <taxon>Eubacteriaceae</taxon>
        <taxon>Anaerofustis</taxon>
    </lineage>
</organism>
<dbReference type="PROSITE" id="PS51257">
    <property type="entry name" value="PROKAR_LIPOPROTEIN"/>
    <property type="match status" value="1"/>
</dbReference>
<keyword evidence="3" id="KW-1185">Reference proteome</keyword>